<keyword evidence="1" id="KW-0963">Cytoplasm</keyword>
<feature type="non-terminal residue" evidence="3">
    <location>
        <position position="337"/>
    </location>
</feature>
<reference evidence="3 4" key="1">
    <citation type="journal article" date="2011" name="Science">
        <title>The Selaginella genome identifies genetic changes associated with the evolution of vascular plants.</title>
        <authorList>
            <person name="Banks J.A."/>
            <person name="Nishiyama T."/>
            <person name="Hasebe M."/>
            <person name="Bowman J.L."/>
            <person name="Gribskov M."/>
            <person name="dePamphilis C."/>
            <person name="Albert V.A."/>
            <person name="Aono N."/>
            <person name="Aoyama T."/>
            <person name="Ambrose B.A."/>
            <person name="Ashton N.W."/>
            <person name="Axtell M.J."/>
            <person name="Barker E."/>
            <person name="Barker M.S."/>
            <person name="Bennetzen J.L."/>
            <person name="Bonawitz N.D."/>
            <person name="Chapple C."/>
            <person name="Cheng C."/>
            <person name="Correa L.G."/>
            <person name="Dacre M."/>
            <person name="DeBarry J."/>
            <person name="Dreyer I."/>
            <person name="Elias M."/>
            <person name="Engstrom E.M."/>
            <person name="Estelle M."/>
            <person name="Feng L."/>
            <person name="Finet C."/>
            <person name="Floyd S.K."/>
            <person name="Frommer W.B."/>
            <person name="Fujita T."/>
            <person name="Gramzow L."/>
            <person name="Gutensohn M."/>
            <person name="Harholt J."/>
            <person name="Hattori M."/>
            <person name="Heyl A."/>
            <person name="Hirai T."/>
            <person name="Hiwatashi Y."/>
            <person name="Ishikawa M."/>
            <person name="Iwata M."/>
            <person name="Karol K.G."/>
            <person name="Koehler B."/>
            <person name="Kolukisaoglu U."/>
            <person name="Kubo M."/>
            <person name="Kurata T."/>
            <person name="Lalonde S."/>
            <person name="Li K."/>
            <person name="Li Y."/>
            <person name="Litt A."/>
            <person name="Lyons E."/>
            <person name="Manning G."/>
            <person name="Maruyama T."/>
            <person name="Michael T.P."/>
            <person name="Mikami K."/>
            <person name="Miyazaki S."/>
            <person name="Morinaga S."/>
            <person name="Murata T."/>
            <person name="Mueller-Roeber B."/>
            <person name="Nelson D.R."/>
            <person name="Obara M."/>
            <person name="Oguri Y."/>
            <person name="Olmstead R.G."/>
            <person name="Onodera N."/>
            <person name="Petersen B.L."/>
            <person name="Pils B."/>
            <person name="Prigge M."/>
            <person name="Rensing S.A."/>
            <person name="Riano-Pachon D.M."/>
            <person name="Roberts A.W."/>
            <person name="Sato Y."/>
            <person name="Scheller H.V."/>
            <person name="Schulz B."/>
            <person name="Schulz C."/>
            <person name="Shakirov E.V."/>
            <person name="Shibagaki N."/>
            <person name="Shinohara N."/>
            <person name="Shippen D.E."/>
            <person name="Soerensen I."/>
            <person name="Sotooka R."/>
            <person name="Sugimoto N."/>
            <person name="Sugita M."/>
            <person name="Sumikawa N."/>
            <person name="Tanurdzic M."/>
            <person name="Theissen G."/>
            <person name="Ulvskov P."/>
            <person name="Wakazuki S."/>
            <person name="Weng J.K."/>
            <person name="Willats W.W."/>
            <person name="Wipf D."/>
            <person name="Wolf P.G."/>
            <person name="Yang L."/>
            <person name="Zimmer A.D."/>
            <person name="Zhu Q."/>
            <person name="Mitros T."/>
            <person name="Hellsten U."/>
            <person name="Loque D."/>
            <person name="Otillar R."/>
            <person name="Salamov A."/>
            <person name="Schmutz J."/>
            <person name="Shapiro H."/>
            <person name="Lindquist E."/>
            <person name="Lucas S."/>
            <person name="Rokhsar D."/>
            <person name="Grigoriev I.V."/>
        </authorList>
    </citation>
    <scope>NUCLEOTIDE SEQUENCE [LARGE SCALE GENOMIC DNA]</scope>
</reference>
<dbReference type="GO" id="GO:0016783">
    <property type="term" value="F:sulfurtransferase activity"/>
    <property type="evidence" value="ECO:0000318"/>
    <property type="project" value="GO_Central"/>
</dbReference>
<dbReference type="Gramene" id="EFJ25248">
    <property type="protein sequence ID" value="EFJ25248"/>
    <property type="gene ID" value="SELMODRAFT_54556"/>
</dbReference>
<keyword evidence="2" id="KW-0819">tRNA processing</keyword>
<proteinExistence type="inferred from homology"/>
<dbReference type="Proteomes" id="UP000001514">
    <property type="component" value="Unassembled WGS sequence"/>
</dbReference>
<dbReference type="OrthoDB" id="25129at2759"/>
<dbReference type="PANTHER" id="PTHR20882">
    <property type="entry name" value="CYTOPLASMIC TRNA 2-THIOLATION PROTEIN 2"/>
    <property type="match status" value="1"/>
</dbReference>
<dbReference type="GO" id="GO:0005829">
    <property type="term" value="C:cytosol"/>
    <property type="evidence" value="ECO:0000318"/>
    <property type="project" value="GO_Central"/>
</dbReference>
<dbReference type="InParanoid" id="D8RRI5"/>
<keyword evidence="4" id="KW-1185">Reference proteome</keyword>
<name>D8RRI5_SELML</name>
<accession>D8RRI5</accession>
<dbReference type="SUPFAM" id="SSF52402">
    <property type="entry name" value="Adenine nucleotide alpha hydrolases-like"/>
    <property type="match status" value="1"/>
</dbReference>
<gene>
    <name evidence="3" type="ORF">SELMODRAFT_54556</name>
</gene>
<dbReference type="Gene3D" id="3.40.50.620">
    <property type="entry name" value="HUPs"/>
    <property type="match status" value="1"/>
</dbReference>
<dbReference type="AlphaFoldDB" id="D8RRI5"/>
<feature type="non-terminal residue" evidence="3">
    <location>
        <position position="1"/>
    </location>
</feature>
<dbReference type="KEGG" id="smo:SELMODRAFT_54556"/>
<dbReference type="InterPro" id="IPR019407">
    <property type="entry name" value="CTU2"/>
</dbReference>
<dbReference type="InterPro" id="IPR014729">
    <property type="entry name" value="Rossmann-like_a/b/a_fold"/>
</dbReference>
<dbReference type="eggNOG" id="KOG2594">
    <property type="taxonomic scope" value="Eukaryota"/>
</dbReference>
<protein>
    <submittedName>
        <fullName evidence="3">Uncharacterized protein</fullName>
    </submittedName>
</protein>
<dbReference type="EMBL" id="GL377587">
    <property type="protein sequence ID" value="EFJ25248.1"/>
    <property type="molecule type" value="Genomic_DNA"/>
</dbReference>
<dbReference type="HAMAP" id="MF_03054">
    <property type="entry name" value="CTU2"/>
    <property type="match status" value="1"/>
</dbReference>
<dbReference type="HOGENOM" id="CLU_048050_0_0_1"/>
<dbReference type="FunCoup" id="D8RRI5">
    <property type="interactions" value="4689"/>
</dbReference>
<evidence type="ECO:0000256" key="2">
    <source>
        <dbReference type="ARBA" id="ARBA00022694"/>
    </source>
</evidence>
<dbReference type="OMA" id="CTSTIAC"/>
<dbReference type="PANTHER" id="PTHR20882:SF14">
    <property type="entry name" value="CYTOPLASMIC TRNA 2-THIOLATION PROTEIN 2"/>
    <property type="match status" value="1"/>
</dbReference>
<sequence length="337" mass="36728">SVCMKCKEEAAVALANQTEPMCAQCLRSSILGKFKTVLNTHALVSAQDRILLGFSGGPSSRVALEFLAEIRSEALASRALNAPGFGLGVVFIDEGLAIGTSREERSHAVDVVEKIVSRLELPLVVRRLEEVFDDDNQEDCSTQLKNLLDSVKDGTGKEDIVEILRMELLEQVAKKEGYTKLVLGLSTTRIAARVVSATAKGQGFALAAGVQYVDSRWHAPVVLPLRDCATKELALLCHFFHLETLFLTNFSTLVEPSASTINSLCSNFVFTLREDNSSRDHTIVRTAGKLTPFSFNHLAPSNGDSRSMRKRRGVKTELSNSGSNMEALCVLCRAPVD</sequence>
<organism evidence="4">
    <name type="scientific">Selaginella moellendorffii</name>
    <name type="common">Spikemoss</name>
    <dbReference type="NCBI Taxonomy" id="88036"/>
    <lineage>
        <taxon>Eukaryota</taxon>
        <taxon>Viridiplantae</taxon>
        <taxon>Streptophyta</taxon>
        <taxon>Embryophyta</taxon>
        <taxon>Tracheophyta</taxon>
        <taxon>Lycopodiopsida</taxon>
        <taxon>Selaginellales</taxon>
        <taxon>Selaginellaceae</taxon>
        <taxon>Selaginella</taxon>
    </lineage>
</organism>
<dbReference type="GO" id="GO:0002143">
    <property type="term" value="P:tRNA wobble position uridine thiolation"/>
    <property type="evidence" value="ECO:0000318"/>
    <property type="project" value="GO_Central"/>
</dbReference>
<evidence type="ECO:0000313" key="3">
    <source>
        <dbReference type="EMBL" id="EFJ25248.1"/>
    </source>
</evidence>
<evidence type="ECO:0000256" key="1">
    <source>
        <dbReference type="ARBA" id="ARBA00022490"/>
    </source>
</evidence>
<dbReference type="STRING" id="88036.D8RRI5"/>
<evidence type="ECO:0000313" key="4">
    <source>
        <dbReference type="Proteomes" id="UP000001514"/>
    </source>
</evidence>
<dbReference type="GO" id="GO:0000049">
    <property type="term" value="F:tRNA binding"/>
    <property type="evidence" value="ECO:0007669"/>
    <property type="project" value="InterPro"/>
</dbReference>